<dbReference type="Pfam" id="PF12224">
    <property type="entry name" value="Amidoligase_2"/>
    <property type="match status" value="1"/>
</dbReference>
<proteinExistence type="predicted"/>
<keyword evidence="3" id="KW-1185">Reference proteome</keyword>
<dbReference type="Proteomes" id="UP001161017">
    <property type="component" value="Unassembled WGS sequence"/>
</dbReference>
<sequence>MSSESSPLTFGVEIEHVFAFHQSLLQAHLDDTKDTSSIVKEIDEETRRGMRLVPLRYLATRKLYNGWGLTGPTSYPSGEAESSYQEKFEEQLQNYGYRGYGNEPLHVAQKALSEKTIFTESALGVHVHDSFKRKPTDFGKWQLVNDVSLLGLPRDDLAAALEDKEEAGFSSVKAHQWDSHGIELVSRVLPFAKDSFKEIEDYLDVLKGKRAKRSRHRAFVSELCGLHVHIGHSTYLEQGEQRTGFPLSTLQHLAYILVVYEGAISTLFPSSRCGEGGISGMDLNSNRSKFFKEPTGATTDAPEPTFQQLQSPDYKVPPMEDSPPFCFREARSRIFAEEQSYESLANLMCPERVERNAIVNFMYTARGPGEGAQTVEFRQHEGCLDASGIQWWVKFCAGLLHFAERMVWRHGASPDYGGEGYKWVEWDEEIRIEDLMAEMEFEEEGKRWAEERKKRFAQET</sequence>
<dbReference type="InterPro" id="IPR022025">
    <property type="entry name" value="Amidoligase_2"/>
</dbReference>
<organism evidence="2 3">
    <name type="scientific">Ramalina farinacea</name>
    <dbReference type="NCBI Taxonomy" id="258253"/>
    <lineage>
        <taxon>Eukaryota</taxon>
        <taxon>Fungi</taxon>
        <taxon>Dikarya</taxon>
        <taxon>Ascomycota</taxon>
        <taxon>Pezizomycotina</taxon>
        <taxon>Lecanoromycetes</taxon>
        <taxon>OSLEUM clade</taxon>
        <taxon>Lecanoromycetidae</taxon>
        <taxon>Lecanorales</taxon>
        <taxon>Lecanorineae</taxon>
        <taxon>Ramalinaceae</taxon>
        <taxon>Ramalina</taxon>
    </lineage>
</organism>
<dbReference type="PANTHER" id="PTHR36847:SF1">
    <property type="entry name" value="AMIDOLIGASE ENZYME"/>
    <property type="match status" value="1"/>
</dbReference>
<dbReference type="AlphaFoldDB" id="A0AA43TX68"/>
<evidence type="ECO:0000313" key="2">
    <source>
        <dbReference type="EMBL" id="MDI1491253.1"/>
    </source>
</evidence>
<reference evidence="2" key="1">
    <citation type="journal article" date="2023" name="Genome Biol. Evol.">
        <title>First Whole Genome Sequence and Flow Cytometry Genome Size Data for the Lichen-Forming Fungus Ramalina farinacea (Ascomycota).</title>
        <authorList>
            <person name="Llewellyn T."/>
            <person name="Mian S."/>
            <person name="Hill R."/>
            <person name="Leitch I.J."/>
            <person name="Gaya E."/>
        </authorList>
    </citation>
    <scope>NUCLEOTIDE SEQUENCE</scope>
    <source>
        <strain evidence="2">LIQ254RAFAR</strain>
    </source>
</reference>
<gene>
    <name evidence="2" type="ORF">OHK93_002461</name>
</gene>
<evidence type="ECO:0000313" key="3">
    <source>
        <dbReference type="Proteomes" id="UP001161017"/>
    </source>
</evidence>
<protein>
    <submittedName>
        <fullName evidence="2">Uncharacterized protein</fullName>
    </submittedName>
</protein>
<accession>A0AA43TX68</accession>
<dbReference type="PANTHER" id="PTHR36847">
    <property type="entry name" value="AMIDOLIGASE ENZYME"/>
    <property type="match status" value="1"/>
</dbReference>
<name>A0AA43TX68_9LECA</name>
<comment type="caution">
    <text evidence="2">The sequence shown here is derived from an EMBL/GenBank/DDBJ whole genome shotgun (WGS) entry which is preliminary data.</text>
</comment>
<feature type="region of interest" description="Disordered" evidence="1">
    <location>
        <begin position="292"/>
        <end position="314"/>
    </location>
</feature>
<evidence type="ECO:0000256" key="1">
    <source>
        <dbReference type="SAM" id="MobiDB-lite"/>
    </source>
</evidence>
<dbReference type="EMBL" id="JAPUFD010000014">
    <property type="protein sequence ID" value="MDI1491253.1"/>
    <property type="molecule type" value="Genomic_DNA"/>
</dbReference>